<dbReference type="InterPro" id="IPR051908">
    <property type="entry name" value="Ribosomal_N-acetyltransferase"/>
</dbReference>
<proteinExistence type="predicted"/>
<dbReference type="GO" id="GO:1990189">
    <property type="term" value="F:protein N-terminal-serine acetyltransferase activity"/>
    <property type="evidence" value="ECO:0007669"/>
    <property type="project" value="TreeGrafter"/>
</dbReference>
<dbReference type="PANTHER" id="PTHR43441:SF10">
    <property type="entry name" value="ACETYLTRANSFERASE"/>
    <property type="match status" value="1"/>
</dbReference>
<dbReference type="InterPro" id="IPR000182">
    <property type="entry name" value="GNAT_dom"/>
</dbReference>
<dbReference type="CDD" id="cd04301">
    <property type="entry name" value="NAT_SF"/>
    <property type="match status" value="1"/>
</dbReference>
<feature type="domain" description="N-acetyltransferase" evidence="1">
    <location>
        <begin position="27"/>
        <end position="190"/>
    </location>
</feature>
<evidence type="ECO:0000259" key="1">
    <source>
        <dbReference type="PROSITE" id="PS51186"/>
    </source>
</evidence>
<protein>
    <submittedName>
        <fullName evidence="2">Acetyltransferase, GNAT family</fullName>
    </submittedName>
</protein>
<dbReference type="PROSITE" id="PS51186">
    <property type="entry name" value="GNAT"/>
    <property type="match status" value="2"/>
</dbReference>
<dbReference type="SUPFAM" id="SSF55729">
    <property type="entry name" value="Acyl-CoA N-acyltransferases (Nat)"/>
    <property type="match status" value="2"/>
</dbReference>
<dbReference type="GO" id="GO:0005737">
    <property type="term" value="C:cytoplasm"/>
    <property type="evidence" value="ECO:0007669"/>
    <property type="project" value="TreeGrafter"/>
</dbReference>
<dbReference type="AlphaFoldDB" id="A0A6J4KU39"/>
<dbReference type="GO" id="GO:0008999">
    <property type="term" value="F:protein-N-terminal-alanine acetyltransferase activity"/>
    <property type="evidence" value="ECO:0007669"/>
    <property type="project" value="TreeGrafter"/>
</dbReference>
<evidence type="ECO:0000313" key="2">
    <source>
        <dbReference type="EMBL" id="CAA9314334.1"/>
    </source>
</evidence>
<dbReference type="PANTHER" id="PTHR43441">
    <property type="entry name" value="RIBOSOMAL-PROTEIN-SERINE ACETYLTRANSFERASE"/>
    <property type="match status" value="1"/>
</dbReference>
<organism evidence="2">
    <name type="scientific">uncultured Nocardioidaceae bacterium</name>
    <dbReference type="NCBI Taxonomy" id="253824"/>
    <lineage>
        <taxon>Bacteria</taxon>
        <taxon>Bacillati</taxon>
        <taxon>Actinomycetota</taxon>
        <taxon>Actinomycetes</taxon>
        <taxon>Propionibacteriales</taxon>
        <taxon>Nocardioidaceae</taxon>
        <taxon>environmental samples</taxon>
    </lineage>
</organism>
<reference evidence="2" key="1">
    <citation type="submission" date="2020-02" db="EMBL/GenBank/DDBJ databases">
        <authorList>
            <person name="Meier V. D."/>
        </authorList>
    </citation>
    <scope>NUCLEOTIDE SEQUENCE</scope>
    <source>
        <strain evidence="2">AVDCRST_MAG46</strain>
    </source>
</reference>
<dbReference type="InterPro" id="IPR016181">
    <property type="entry name" value="Acyl_CoA_acyltransferase"/>
</dbReference>
<name>A0A6J4KU39_9ACTN</name>
<keyword evidence="2" id="KW-0808">Transferase</keyword>
<accession>A0A6J4KU39</accession>
<gene>
    <name evidence="2" type="ORF">AVDCRST_MAG46-383</name>
</gene>
<feature type="domain" description="N-acetyltransferase" evidence="1">
    <location>
        <begin position="203"/>
        <end position="373"/>
    </location>
</feature>
<dbReference type="Gene3D" id="3.40.630.30">
    <property type="match status" value="2"/>
</dbReference>
<sequence>MNGERSYHLPMASELAKEPVRVEAEGLVLREFRPADREDLLTTFADEDIVRWNPGPTGPDPVAEFMADRNDWSAGSHASWAVADQADRLVGSVSLHKIDVEQGDSEIGYWTAPWARGQGVAARSVDAATRFAFSQLGLHRVYLYHALENPGSCRVAVAAGFLLEGILRHSYRYADGVHRDEHLHARLSTDAERPAATKRPPVSATRLITLEDAPLLAELLRANREFLAPWEPARSNDYFTVDGQLQEVRRALERHRQGSTLPHVIVDESGQVVGRITLNEIVRGPFQSCSVGYWVSASANGRGIASAAVRNIKRVAFDELGLHRIEAGTLLHNVPSQRVLERNGFVRFGVAPAYLNIAGRWQDHALYHVVRPDPA</sequence>
<dbReference type="EMBL" id="CADCUD010000032">
    <property type="protein sequence ID" value="CAA9314334.1"/>
    <property type="molecule type" value="Genomic_DNA"/>
</dbReference>
<dbReference type="Pfam" id="PF13302">
    <property type="entry name" value="Acetyltransf_3"/>
    <property type="match status" value="2"/>
</dbReference>